<feature type="transmembrane region" description="Helical" evidence="6">
    <location>
        <begin position="105"/>
        <end position="124"/>
    </location>
</feature>
<evidence type="ECO:0000256" key="4">
    <source>
        <dbReference type="ARBA" id="ARBA00022989"/>
    </source>
</evidence>
<dbReference type="PANTHER" id="PTHR33596:SF4">
    <property type="entry name" value="COLD-REGULATED 413 PLASMA MEMBRANE PROTEIN 4-LIKE"/>
    <property type="match status" value="1"/>
</dbReference>
<dbReference type="Proteomes" id="UP000006729">
    <property type="component" value="Chromosome 7"/>
</dbReference>
<dbReference type="InterPro" id="IPR008892">
    <property type="entry name" value="COR413"/>
</dbReference>
<keyword evidence="8" id="KW-1185">Reference proteome</keyword>
<sequence>MASSFNVYNSTSLAVAEAIESRSSWARASFQWGGTIFTIFLLILNRVGRKSSVQTTLLVFYLLTSFPTVLFKVVRGQFGYWIAFLAIAANLFFPETFPDGLRNSIAGAIFCLLIGISSVIMEIREIAGNRILECSFLCWGYCLAISFLFFFTIKYLCLGTW</sequence>
<feature type="transmembrane region" description="Helical" evidence="6">
    <location>
        <begin position="30"/>
        <end position="47"/>
    </location>
</feature>
<accession>A0A2K1ZNJ4</accession>
<name>A0A2K1ZNJ4_POPTR</name>
<dbReference type="AlphaFoldDB" id="A0A2K1ZNJ4"/>
<comment type="subcellular location">
    <subcellularLocation>
        <location evidence="1">Membrane</location>
        <topology evidence="1">Multi-pass membrane protein</topology>
    </subcellularLocation>
</comment>
<organism evidence="7 8">
    <name type="scientific">Populus trichocarpa</name>
    <name type="common">Western balsam poplar</name>
    <name type="synonym">Populus balsamifera subsp. trichocarpa</name>
    <dbReference type="NCBI Taxonomy" id="3694"/>
    <lineage>
        <taxon>Eukaryota</taxon>
        <taxon>Viridiplantae</taxon>
        <taxon>Streptophyta</taxon>
        <taxon>Embryophyta</taxon>
        <taxon>Tracheophyta</taxon>
        <taxon>Spermatophyta</taxon>
        <taxon>Magnoliopsida</taxon>
        <taxon>eudicotyledons</taxon>
        <taxon>Gunneridae</taxon>
        <taxon>Pentapetalae</taxon>
        <taxon>rosids</taxon>
        <taxon>fabids</taxon>
        <taxon>Malpighiales</taxon>
        <taxon>Salicaceae</taxon>
        <taxon>Saliceae</taxon>
        <taxon>Populus</taxon>
    </lineage>
</organism>
<evidence type="ECO:0000256" key="1">
    <source>
        <dbReference type="ARBA" id="ARBA00004141"/>
    </source>
</evidence>
<feature type="transmembrane region" description="Helical" evidence="6">
    <location>
        <begin position="53"/>
        <end position="71"/>
    </location>
</feature>
<feature type="transmembrane region" description="Helical" evidence="6">
    <location>
        <begin position="136"/>
        <end position="156"/>
    </location>
</feature>
<evidence type="ECO:0000313" key="7">
    <source>
        <dbReference type="EMBL" id="PNT26845.1"/>
    </source>
</evidence>
<dbReference type="GO" id="GO:0016020">
    <property type="term" value="C:membrane"/>
    <property type="evidence" value="ECO:0007669"/>
    <property type="project" value="UniProtKB-SubCell"/>
</dbReference>
<evidence type="ECO:0000256" key="6">
    <source>
        <dbReference type="SAM" id="Phobius"/>
    </source>
</evidence>
<evidence type="ECO:0000256" key="2">
    <source>
        <dbReference type="ARBA" id="ARBA00005852"/>
    </source>
</evidence>
<reference evidence="7 8" key="1">
    <citation type="journal article" date="2006" name="Science">
        <title>The genome of black cottonwood, Populus trichocarpa (Torr. &amp; Gray).</title>
        <authorList>
            <person name="Tuskan G.A."/>
            <person name="Difazio S."/>
            <person name="Jansson S."/>
            <person name="Bohlmann J."/>
            <person name="Grigoriev I."/>
            <person name="Hellsten U."/>
            <person name="Putnam N."/>
            <person name="Ralph S."/>
            <person name="Rombauts S."/>
            <person name="Salamov A."/>
            <person name="Schein J."/>
            <person name="Sterck L."/>
            <person name="Aerts A."/>
            <person name="Bhalerao R.R."/>
            <person name="Bhalerao R.P."/>
            <person name="Blaudez D."/>
            <person name="Boerjan W."/>
            <person name="Brun A."/>
            <person name="Brunner A."/>
            <person name="Busov V."/>
            <person name="Campbell M."/>
            <person name="Carlson J."/>
            <person name="Chalot M."/>
            <person name="Chapman J."/>
            <person name="Chen G.L."/>
            <person name="Cooper D."/>
            <person name="Coutinho P.M."/>
            <person name="Couturier J."/>
            <person name="Covert S."/>
            <person name="Cronk Q."/>
            <person name="Cunningham R."/>
            <person name="Davis J."/>
            <person name="Degroeve S."/>
            <person name="Dejardin A."/>
            <person name="Depamphilis C."/>
            <person name="Detter J."/>
            <person name="Dirks B."/>
            <person name="Dubchak I."/>
            <person name="Duplessis S."/>
            <person name="Ehlting J."/>
            <person name="Ellis B."/>
            <person name="Gendler K."/>
            <person name="Goodstein D."/>
            <person name="Gribskov M."/>
            <person name="Grimwood J."/>
            <person name="Groover A."/>
            <person name="Gunter L."/>
            <person name="Hamberger B."/>
            <person name="Heinze B."/>
            <person name="Helariutta Y."/>
            <person name="Henrissat B."/>
            <person name="Holligan D."/>
            <person name="Holt R."/>
            <person name="Huang W."/>
            <person name="Islam-Faridi N."/>
            <person name="Jones S."/>
            <person name="Jones-Rhoades M."/>
            <person name="Jorgensen R."/>
            <person name="Joshi C."/>
            <person name="Kangasjarvi J."/>
            <person name="Karlsson J."/>
            <person name="Kelleher C."/>
            <person name="Kirkpatrick R."/>
            <person name="Kirst M."/>
            <person name="Kohler A."/>
            <person name="Kalluri U."/>
            <person name="Larimer F."/>
            <person name="Leebens-Mack J."/>
            <person name="Leple J.C."/>
            <person name="Locascio P."/>
            <person name="Lou Y."/>
            <person name="Lucas S."/>
            <person name="Martin F."/>
            <person name="Montanini B."/>
            <person name="Napoli C."/>
            <person name="Nelson D.R."/>
            <person name="Nelson C."/>
            <person name="Nieminen K."/>
            <person name="Nilsson O."/>
            <person name="Pereda V."/>
            <person name="Peter G."/>
            <person name="Philippe R."/>
            <person name="Pilate G."/>
            <person name="Poliakov A."/>
            <person name="Razumovskaya J."/>
            <person name="Richardson P."/>
            <person name="Rinaldi C."/>
            <person name="Ritland K."/>
            <person name="Rouze P."/>
            <person name="Ryaboy D."/>
            <person name="Schmutz J."/>
            <person name="Schrader J."/>
            <person name="Segerman B."/>
            <person name="Shin H."/>
            <person name="Siddiqui A."/>
            <person name="Sterky F."/>
            <person name="Terry A."/>
            <person name="Tsai C.J."/>
            <person name="Uberbacher E."/>
            <person name="Unneberg P."/>
            <person name="Vahala J."/>
            <person name="Wall K."/>
            <person name="Wessler S."/>
            <person name="Yang G."/>
            <person name="Yin T."/>
            <person name="Douglas C."/>
            <person name="Marra M."/>
            <person name="Sandberg G."/>
            <person name="Van de Peer Y."/>
            <person name="Rokhsar D."/>
        </authorList>
    </citation>
    <scope>NUCLEOTIDE SEQUENCE [LARGE SCALE GENOMIC DNA]</scope>
    <source>
        <strain evidence="8">cv. Nisqually</strain>
    </source>
</reference>
<keyword evidence="4 6" id="KW-1133">Transmembrane helix</keyword>
<evidence type="ECO:0000313" key="8">
    <source>
        <dbReference type="Proteomes" id="UP000006729"/>
    </source>
</evidence>
<evidence type="ECO:0000256" key="3">
    <source>
        <dbReference type="ARBA" id="ARBA00022692"/>
    </source>
</evidence>
<protein>
    <submittedName>
        <fullName evidence="7">Uncharacterized protein</fullName>
    </submittedName>
</protein>
<keyword evidence="3 6" id="KW-0812">Transmembrane</keyword>
<dbReference type="PANTHER" id="PTHR33596">
    <property type="entry name" value="COLD-REGULATED 413 PLASMA MEMBRANE PROTEIN 2"/>
    <property type="match status" value="1"/>
</dbReference>
<comment type="similarity">
    <text evidence="2">Belongs to the Cold-regulated 413 protein family.</text>
</comment>
<dbReference type="EMBL" id="CM009296">
    <property type="protein sequence ID" value="PNT26845.1"/>
    <property type="molecule type" value="Genomic_DNA"/>
</dbReference>
<keyword evidence="5 6" id="KW-0472">Membrane</keyword>
<evidence type="ECO:0000256" key="5">
    <source>
        <dbReference type="ARBA" id="ARBA00023136"/>
    </source>
</evidence>
<gene>
    <name evidence="7" type="ORF">POPTR_007G032000</name>
</gene>
<feature type="transmembrane region" description="Helical" evidence="6">
    <location>
        <begin position="78"/>
        <end position="93"/>
    </location>
</feature>
<proteinExistence type="inferred from homology"/>
<dbReference type="Pfam" id="PF05562">
    <property type="entry name" value="WCOR413"/>
    <property type="match status" value="1"/>
</dbReference>